<evidence type="ECO:0000256" key="17">
    <source>
        <dbReference type="ARBA" id="ARBA00049902"/>
    </source>
</evidence>
<dbReference type="Gene3D" id="1.10.3810.10">
    <property type="entry name" value="Biosynthetic peptidoglycan transglycosylase-like"/>
    <property type="match status" value="1"/>
</dbReference>
<keyword evidence="21" id="KW-1185">Reference proteome</keyword>
<name>A0A1B1Y8W6_9FLAO</name>
<evidence type="ECO:0000256" key="11">
    <source>
        <dbReference type="ARBA" id="ARBA00022960"/>
    </source>
</evidence>
<dbReference type="AlphaFoldDB" id="A0A1B1Y8W6"/>
<feature type="domain" description="Penicillin-binding protein transpeptidase" evidence="18">
    <location>
        <begin position="426"/>
        <end position="680"/>
    </location>
</feature>
<evidence type="ECO:0000256" key="15">
    <source>
        <dbReference type="ARBA" id="ARBA00023316"/>
    </source>
</evidence>
<dbReference type="InterPro" id="IPR050396">
    <property type="entry name" value="Glycosyltr_51/Transpeptidase"/>
</dbReference>
<sequence>MDKKKTTKPNYTFYSKVFWALFSFSVLSVFAIFLLVSMGAFGKLPTFKDLESPEKNFASEIISSDGVTLGKYFRENRTPVNYDELPQELVNALVATEDERFFEHSGIDFFSLARAIAKFGQDGGGSTITQQLAKQLFTENYGTRNIVKRIAQKLKEWVIAVKLEKQYTKNEIITMYLNKYDFLYNAIGIRSASRIYFNKEPKELNLEESAVLVGMAKNPSLYNPRRFPENALKRRATVFGQLERNGFITKTEKDSLNALPLEINYTPEGHSDGHATYFREYLRDYLKTWIKDHPKPDGTYYNLYSDGLKIFVTLDSRMQAYAEEAVHEHMSNLQRIFFKEQKHNKTAPFYDLENSQIAETMWRAVRTTDRYRALNAKGLSKKEILENFKEKRKMQVFDWKKGSKDTILSPYDSIKYYKTFLHSGLLALEPQTGHIKAWVGGINHKYFKYDHVKQGKRQVGSTFKPFVYASAINQFRISPCEKYPNTPFTIPQGKYGLLEDWTPKNAGDEYGGELTLKQALAKSINVITARMIDRVGPSTVVQLAKKSGITSEIPPYPSIALGTIDASLYDMVGAYAMFANKGFRVHQTMVMRIEDKNGSVLQRFVPESEEVMSEEAAYAVLDLLKGVTMEGSGVRLRGKWGKYPENVATGYPYQFTNPIAGKTGTTQNQSDGWFMGVVPNLAVGVWTGADERATHFKGITFGQGASMSLPTWALFMKKCYADETLSISQEDFEQPDNFGIAIDCGSSENEVEETSLIETNPDF</sequence>
<evidence type="ECO:0000256" key="16">
    <source>
        <dbReference type="ARBA" id="ARBA00034000"/>
    </source>
</evidence>
<dbReference type="GO" id="GO:0008658">
    <property type="term" value="F:penicillin binding"/>
    <property type="evidence" value="ECO:0007669"/>
    <property type="project" value="InterPro"/>
</dbReference>
<dbReference type="InterPro" id="IPR023346">
    <property type="entry name" value="Lysozyme-like_dom_sf"/>
</dbReference>
<keyword evidence="13" id="KW-0472">Membrane</keyword>
<dbReference type="KEGG" id="wfu:AXE80_13070"/>
<dbReference type="Pfam" id="PF00905">
    <property type="entry name" value="Transpeptidase"/>
    <property type="match status" value="1"/>
</dbReference>
<evidence type="ECO:0000256" key="6">
    <source>
        <dbReference type="ARBA" id="ARBA00022645"/>
    </source>
</evidence>
<dbReference type="InterPro" id="IPR012338">
    <property type="entry name" value="Beta-lactam/transpept-like"/>
</dbReference>
<evidence type="ECO:0000313" key="20">
    <source>
        <dbReference type="EMBL" id="ANW97159.1"/>
    </source>
</evidence>
<dbReference type="GO" id="GO:0009252">
    <property type="term" value="P:peptidoglycan biosynthetic process"/>
    <property type="evidence" value="ECO:0007669"/>
    <property type="project" value="UniProtKB-KW"/>
</dbReference>
<dbReference type="Pfam" id="PF00912">
    <property type="entry name" value="Transgly"/>
    <property type="match status" value="1"/>
</dbReference>
<dbReference type="OrthoDB" id="9766909at2"/>
<comment type="similarity">
    <text evidence="4">In the N-terminal section; belongs to the glycosyltransferase 51 family.</text>
</comment>
<dbReference type="InterPro" id="IPR036950">
    <property type="entry name" value="PBP_transglycosylase"/>
</dbReference>
<proteinExistence type="inferred from homology"/>
<keyword evidence="8" id="KW-0328">Glycosyltransferase</keyword>
<dbReference type="SUPFAM" id="SSF53955">
    <property type="entry name" value="Lysozyme-like"/>
    <property type="match status" value="1"/>
</dbReference>
<evidence type="ECO:0000256" key="1">
    <source>
        <dbReference type="ARBA" id="ARBA00004236"/>
    </source>
</evidence>
<dbReference type="GO" id="GO:0030288">
    <property type="term" value="C:outer membrane-bounded periplasmic space"/>
    <property type="evidence" value="ECO:0007669"/>
    <property type="project" value="TreeGrafter"/>
</dbReference>
<keyword evidence="14" id="KW-0511">Multifunctional enzyme</keyword>
<dbReference type="EMBL" id="CP014224">
    <property type="protein sequence ID" value="ANW97159.1"/>
    <property type="molecule type" value="Genomic_DNA"/>
</dbReference>
<keyword evidence="5" id="KW-1003">Cell membrane</keyword>
<evidence type="ECO:0000256" key="4">
    <source>
        <dbReference type="ARBA" id="ARBA00007739"/>
    </source>
</evidence>
<keyword evidence="10" id="KW-0378">Hydrolase</keyword>
<keyword evidence="12" id="KW-0573">Peptidoglycan synthesis</keyword>
<evidence type="ECO:0000256" key="7">
    <source>
        <dbReference type="ARBA" id="ARBA00022670"/>
    </source>
</evidence>
<evidence type="ECO:0000256" key="5">
    <source>
        <dbReference type="ARBA" id="ARBA00022475"/>
    </source>
</evidence>
<comment type="similarity">
    <text evidence="3">In the C-terminal section; belongs to the transpeptidase family.</text>
</comment>
<evidence type="ECO:0000256" key="14">
    <source>
        <dbReference type="ARBA" id="ARBA00023268"/>
    </source>
</evidence>
<evidence type="ECO:0000256" key="9">
    <source>
        <dbReference type="ARBA" id="ARBA00022679"/>
    </source>
</evidence>
<keyword evidence="9" id="KW-0808">Transferase</keyword>
<dbReference type="Proteomes" id="UP000092967">
    <property type="component" value="Chromosome"/>
</dbReference>
<organism evidence="20 21">
    <name type="scientific">Wenyingzhuangia fucanilytica</name>
    <dbReference type="NCBI Taxonomy" id="1790137"/>
    <lineage>
        <taxon>Bacteria</taxon>
        <taxon>Pseudomonadati</taxon>
        <taxon>Bacteroidota</taxon>
        <taxon>Flavobacteriia</taxon>
        <taxon>Flavobacteriales</taxon>
        <taxon>Flavobacteriaceae</taxon>
        <taxon>Wenyingzhuangia</taxon>
    </lineage>
</organism>
<evidence type="ECO:0000313" key="21">
    <source>
        <dbReference type="Proteomes" id="UP000092967"/>
    </source>
</evidence>
<dbReference type="GO" id="GO:0008955">
    <property type="term" value="F:peptidoglycan glycosyltransferase activity"/>
    <property type="evidence" value="ECO:0007669"/>
    <property type="project" value="UniProtKB-EC"/>
</dbReference>
<dbReference type="GO" id="GO:0008360">
    <property type="term" value="P:regulation of cell shape"/>
    <property type="evidence" value="ECO:0007669"/>
    <property type="project" value="UniProtKB-KW"/>
</dbReference>
<dbReference type="PANTHER" id="PTHR32282:SF11">
    <property type="entry name" value="PENICILLIN-BINDING PROTEIN 1B"/>
    <property type="match status" value="1"/>
</dbReference>
<comment type="pathway">
    <text evidence="2">Cell wall biogenesis; peptidoglycan biosynthesis.</text>
</comment>
<keyword evidence="15" id="KW-0961">Cell wall biogenesis/degradation</keyword>
<dbReference type="InterPro" id="IPR001264">
    <property type="entry name" value="Glyco_trans_51"/>
</dbReference>
<keyword evidence="11" id="KW-0133">Cell shape</keyword>
<feature type="domain" description="Glycosyl transferase family 51" evidence="19">
    <location>
        <begin position="68"/>
        <end position="242"/>
    </location>
</feature>
<dbReference type="Gene3D" id="3.40.710.10">
    <property type="entry name" value="DD-peptidase/beta-lactamase superfamily"/>
    <property type="match status" value="2"/>
</dbReference>
<evidence type="ECO:0000256" key="8">
    <source>
        <dbReference type="ARBA" id="ARBA00022676"/>
    </source>
</evidence>
<dbReference type="GO" id="GO:0005886">
    <property type="term" value="C:plasma membrane"/>
    <property type="evidence" value="ECO:0007669"/>
    <property type="project" value="UniProtKB-SubCell"/>
</dbReference>
<gene>
    <name evidence="20" type="ORF">AXE80_13070</name>
</gene>
<evidence type="ECO:0000259" key="18">
    <source>
        <dbReference type="Pfam" id="PF00905"/>
    </source>
</evidence>
<evidence type="ECO:0000256" key="10">
    <source>
        <dbReference type="ARBA" id="ARBA00022801"/>
    </source>
</evidence>
<evidence type="ECO:0000256" key="3">
    <source>
        <dbReference type="ARBA" id="ARBA00007090"/>
    </source>
</evidence>
<evidence type="ECO:0000256" key="2">
    <source>
        <dbReference type="ARBA" id="ARBA00004752"/>
    </source>
</evidence>
<comment type="catalytic activity">
    <reaction evidence="16">
        <text>Preferential cleavage: (Ac)2-L-Lys-D-Ala-|-D-Ala. Also transpeptidation of peptidyl-alanyl moieties that are N-acyl substituents of D-alanine.</text>
        <dbReference type="EC" id="3.4.16.4"/>
    </reaction>
</comment>
<accession>A0A1B1Y8W6</accession>
<dbReference type="RefSeq" id="WP_068828092.1">
    <property type="nucleotide sequence ID" value="NZ_CP014224.1"/>
</dbReference>
<comment type="subcellular location">
    <subcellularLocation>
        <location evidence="1">Cell membrane</location>
    </subcellularLocation>
</comment>
<keyword evidence="6" id="KW-0121">Carboxypeptidase</keyword>
<evidence type="ECO:0000256" key="13">
    <source>
        <dbReference type="ARBA" id="ARBA00023136"/>
    </source>
</evidence>
<reference evidence="20 21" key="1">
    <citation type="submission" date="2016-02" db="EMBL/GenBank/DDBJ databases">
        <authorList>
            <person name="Wen L."/>
            <person name="He K."/>
            <person name="Yang H."/>
        </authorList>
    </citation>
    <scope>NUCLEOTIDE SEQUENCE [LARGE SCALE GENOMIC DNA]</scope>
    <source>
        <strain evidence="20 21">CZ1127</strain>
    </source>
</reference>
<dbReference type="SUPFAM" id="SSF56601">
    <property type="entry name" value="beta-lactamase/transpeptidase-like"/>
    <property type="match status" value="1"/>
</dbReference>
<keyword evidence="7" id="KW-0645">Protease</keyword>
<evidence type="ECO:0000256" key="12">
    <source>
        <dbReference type="ARBA" id="ARBA00022984"/>
    </source>
</evidence>
<dbReference type="GO" id="GO:0071555">
    <property type="term" value="P:cell wall organization"/>
    <property type="evidence" value="ECO:0007669"/>
    <property type="project" value="UniProtKB-KW"/>
</dbReference>
<dbReference type="GO" id="GO:0006508">
    <property type="term" value="P:proteolysis"/>
    <property type="evidence" value="ECO:0007669"/>
    <property type="project" value="UniProtKB-KW"/>
</dbReference>
<dbReference type="InterPro" id="IPR001460">
    <property type="entry name" value="PCN-bd_Tpept"/>
</dbReference>
<dbReference type="STRING" id="1790137.AXE80_13070"/>
<evidence type="ECO:0000259" key="19">
    <source>
        <dbReference type="Pfam" id="PF00912"/>
    </source>
</evidence>
<dbReference type="PANTHER" id="PTHR32282">
    <property type="entry name" value="BINDING PROTEIN TRANSPEPTIDASE, PUTATIVE-RELATED"/>
    <property type="match status" value="1"/>
</dbReference>
<dbReference type="GO" id="GO:0009002">
    <property type="term" value="F:serine-type D-Ala-D-Ala carboxypeptidase activity"/>
    <property type="evidence" value="ECO:0007669"/>
    <property type="project" value="UniProtKB-EC"/>
</dbReference>
<comment type="catalytic activity">
    <reaction evidence="17">
        <text>[GlcNAc-(1-&gt;4)-Mur2Ac(oyl-L-Ala-gamma-D-Glu-L-Lys-D-Ala-D-Ala)](n)-di-trans,octa-cis-undecaprenyl diphosphate + beta-D-GlcNAc-(1-&gt;4)-Mur2Ac(oyl-L-Ala-gamma-D-Glu-L-Lys-D-Ala-D-Ala)-di-trans,octa-cis-undecaprenyl diphosphate = [GlcNAc-(1-&gt;4)-Mur2Ac(oyl-L-Ala-gamma-D-Glu-L-Lys-D-Ala-D-Ala)](n+1)-di-trans,octa-cis-undecaprenyl diphosphate + di-trans,octa-cis-undecaprenyl diphosphate + H(+)</text>
        <dbReference type="Rhea" id="RHEA:23708"/>
        <dbReference type="Rhea" id="RHEA-COMP:9602"/>
        <dbReference type="Rhea" id="RHEA-COMP:9603"/>
        <dbReference type="ChEBI" id="CHEBI:15378"/>
        <dbReference type="ChEBI" id="CHEBI:58405"/>
        <dbReference type="ChEBI" id="CHEBI:60033"/>
        <dbReference type="ChEBI" id="CHEBI:78435"/>
        <dbReference type="EC" id="2.4.99.28"/>
    </reaction>
</comment>
<protein>
    <submittedName>
        <fullName evidence="20">Penicillin-binding protein</fullName>
    </submittedName>
</protein>